<dbReference type="Pfam" id="PF24300">
    <property type="entry name" value="KWL1"/>
    <property type="match status" value="1"/>
</dbReference>
<comment type="subcellular location">
    <subcellularLocation>
        <location evidence="1">Secreted</location>
    </subcellularLocation>
</comment>
<dbReference type="Proteomes" id="UP001188597">
    <property type="component" value="Unassembled WGS sequence"/>
</dbReference>
<evidence type="ECO:0000256" key="2">
    <source>
        <dbReference type="ARBA" id="ARBA00022525"/>
    </source>
</evidence>
<dbReference type="GO" id="GO:0005576">
    <property type="term" value="C:extracellular region"/>
    <property type="evidence" value="ECO:0007669"/>
    <property type="project" value="UniProtKB-SubCell"/>
</dbReference>
<organism evidence="5 6">
    <name type="scientific">Escallonia herrerae</name>
    <dbReference type="NCBI Taxonomy" id="1293975"/>
    <lineage>
        <taxon>Eukaryota</taxon>
        <taxon>Viridiplantae</taxon>
        <taxon>Streptophyta</taxon>
        <taxon>Embryophyta</taxon>
        <taxon>Tracheophyta</taxon>
        <taxon>Spermatophyta</taxon>
        <taxon>Magnoliopsida</taxon>
        <taxon>eudicotyledons</taxon>
        <taxon>Gunneridae</taxon>
        <taxon>Pentapetalae</taxon>
        <taxon>asterids</taxon>
        <taxon>campanulids</taxon>
        <taxon>Escalloniales</taxon>
        <taxon>Escalloniaceae</taxon>
        <taxon>Escallonia</taxon>
    </lineage>
</organism>
<dbReference type="EMBL" id="JAVXUP010000197">
    <property type="protein sequence ID" value="KAK3034564.1"/>
    <property type="molecule type" value="Genomic_DNA"/>
</dbReference>
<dbReference type="InterPro" id="IPR039271">
    <property type="entry name" value="Kiwellin-like"/>
</dbReference>
<keyword evidence="3" id="KW-0732">Signal</keyword>
<evidence type="ECO:0000256" key="4">
    <source>
        <dbReference type="SAM" id="MobiDB-lite"/>
    </source>
</evidence>
<reference evidence="5" key="1">
    <citation type="submission" date="2022-12" db="EMBL/GenBank/DDBJ databases">
        <title>Draft genome assemblies for two species of Escallonia (Escalloniales).</title>
        <authorList>
            <person name="Chanderbali A."/>
            <person name="Dervinis C."/>
            <person name="Anghel I."/>
            <person name="Soltis D."/>
            <person name="Soltis P."/>
            <person name="Zapata F."/>
        </authorList>
    </citation>
    <scope>NUCLEOTIDE SEQUENCE</scope>
    <source>
        <strain evidence="5">UCBG64.0493</strain>
        <tissue evidence="5">Leaf</tissue>
    </source>
</reference>
<comment type="caution">
    <text evidence="5">The sequence shown here is derived from an EMBL/GenBank/DDBJ whole genome shotgun (WGS) entry which is preliminary data.</text>
</comment>
<keyword evidence="2" id="KW-0964">Secreted</keyword>
<dbReference type="PANTHER" id="PTHR33191">
    <property type="entry name" value="RIPENING-RELATED PROTEIN 2-RELATED"/>
    <property type="match status" value="1"/>
</dbReference>
<dbReference type="PANTHER" id="PTHR33191:SF77">
    <property type="entry name" value="RIPENING-RELATED PROTEIN 1"/>
    <property type="match status" value="1"/>
</dbReference>
<sequence>MASTAGRAQTCKRSGRIRETKPPEDSARLTMALIAAKKASSTLLNKSSFDHQRLSEGWRRRKRCHKFIDIHGNGRTTRAMVVNECDSTMGCEADLADQPPRTNNMVDASKTVGRLWVFQRILLTGDGWISLGLMHDVPKKKLTK</sequence>
<proteinExistence type="predicted"/>
<evidence type="ECO:0000313" key="5">
    <source>
        <dbReference type="EMBL" id="KAK3034564.1"/>
    </source>
</evidence>
<keyword evidence="6" id="KW-1185">Reference proteome</keyword>
<protein>
    <submittedName>
        <fullName evidence="5">Uncharacterized protein</fullName>
    </submittedName>
</protein>
<evidence type="ECO:0000256" key="1">
    <source>
        <dbReference type="ARBA" id="ARBA00004613"/>
    </source>
</evidence>
<dbReference type="AlphaFoldDB" id="A0AA88WX49"/>
<evidence type="ECO:0000313" key="6">
    <source>
        <dbReference type="Proteomes" id="UP001188597"/>
    </source>
</evidence>
<gene>
    <name evidence="5" type="ORF">RJ639_033810</name>
</gene>
<accession>A0AA88WX49</accession>
<evidence type="ECO:0000256" key="3">
    <source>
        <dbReference type="ARBA" id="ARBA00022729"/>
    </source>
</evidence>
<feature type="compositionally biased region" description="Basic and acidic residues" evidence="4">
    <location>
        <begin position="16"/>
        <end position="25"/>
    </location>
</feature>
<feature type="region of interest" description="Disordered" evidence="4">
    <location>
        <begin position="1"/>
        <end position="25"/>
    </location>
</feature>
<name>A0AA88WX49_9ASTE</name>